<dbReference type="InterPro" id="IPR013852">
    <property type="entry name" value="Transl_elong_P/YeiP_CS"/>
</dbReference>
<dbReference type="PROSITE" id="PS01275">
    <property type="entry name" value="EFP"/>
    <property type="match status" value="1"/>
</dbReference>
<dbReference type="GO" id="GO:0003746">
    <property type="term" value="F:translation elongation factor activity"/>
    <property type="evidence" value="ECO:0007669"/>
    <property type="project" value="UniProtKB-KW"/>
</dbReference>
<dbReference type="SUPFAM" id="SSF50104">
    <property type="entry name" value="Translation proteins SH3-like domain"/>
    <property type="match status" value="1"/>
</dbReference>
<comment type="caution">
    <text evidence="9">The sequence shown here is derived from an EMBL/GenBank/DDBJ whole genome shotgun (WGS) entry which is preliminary data.</text>
</comment>
<protein>
    <recommendedName>
        <fullName evidence="11">Elongation factor P</fullName>
    </recommendedName>
</protein>
<evidence type="ECO:0000259" key="8">
    <source>
        <dbReference type="SMART" id="SM01185"/>
    </source>
</evidence>
<keyword evidence="4" id="KW-0963">Cytoplasm</keyword>
<dbReference type="EMBL" id="JALJOS010000003">
    <property type="protein sequence ID" value="KAK9841668.1"/>
    <property type="molecule type" value="Genomic_DNA"/>
</dbReference>
<dbReference type="FunFam" id="2.40.50.140:FF:000009">
    <property type="entry name" value="Elongation factor P"/>
    <property type="match status" value="1"/>
</dbReference>
<dbReference type="InterPro" id="IPR015365">
    <property type="entry name" value="Elong-fact-P_C"/>
</dbReference>
<evidence type="ECO:0000256" key="3">
    <source>
        <dbReference type="ARBA" id="ARBA00009479"/>
    </source>
</evidence>
<name>A0AAW1S897_9CHLO</name>
<dbReference type="CDD" id="cd04470">
    <property type="entry name" value="S1_EF-P_repeat_1"/>
    <property type="match status" value="1"/>
</dbReference>
<dbReference type="CDD" id="cd05794">
    <property type="entry name" value="S1_EF-P_repeat_2"/>
    <property type="match status" value="1"/>
</dbReference>
<proteinExistence type="inferred from homology"/>
<evidence type="ECO:0000256" key="2">
    <source>
        <dbReference type="ARBA" id="ARBA00004815"/>
    </source>
</evidence>
<feature type="domain" description="Elongation factor P C-terminal" evidence="7">
    <location>
        <begin position="170"/>
        <end position="225"/>
    </location>
</feature>
<keyword evidence="6" id="KW-0648">Protein biosynthesis</keyword>
<dbReference type="NCBIfam" id="NF001810">
    <property type="entry name" value="PRK00529.1"/>
    <property type="match status" value="1"/>
</dbReference>
<dbReference type="PANTHER" id="PTHR30053:SF12">
    <property type="entry name" value="ELONGATION FACTOR P (EF-P) FAMILY PROTEIN"/>
    <property type="match status" value="1"/>
</dbReference>
<dbReference type="Gene3D" id="2.30.30.30">
    <property type="match status" value="1"/>
</dbReference>
<dbReference type="SMART" id="SM00841">
    <property type="entry name" value="Elong-fact-P_C"/>
    <property type="match status" value="1"/>
</dbReference>
<dbReference type="InterPro" id="IPR013185">
    <property type="entry name" value="Transl_elong_KOW-like"/>
</dbReference>
<reference evidence="9 10" key="1">
    <citation type="journal article" date="2024" name="Nat. Commun.">
        <title>Phylogenomics reveals the evolutionary origins of lichenization in chlorophyte algae.</title>
        <authorList>
            <person name="Puginier C."/>
            <person name="Libourel C."/>
            <person name="Otte J."/>
            <person name="Skaloud P."/>
            <person name="Haon M."/>
            <person name="Grisel S."/>
            <person name="Petersen M."/>
            <person name="Berrin J.G."/>
            <person name="Delaux P.M."/>
            <person name="Dal Grande F."/>
            <person name="Keller J."/>
        </authorList>
    </citation>
    <scope>NUCLEOTIDE SEQUENCE [LARGE SCALE GENOMIC DNA]</scope>
    <source>
        <strain evidence="9 10">SAG 2145</strain>
    </source>
</reference>
<comment type="similarity">
    <text evidence="3">Belongs to the elongation factor P family.</text>
</comment>
<evidence type="ECO:0000259" key="7">
    <source>
        <dbReference type="SMART" id="SM00841"/>
    </source>
</evidence>
<evidence type="ECO:0000256" key="6">
    <source>
        <dbReference type="ARBA" id="ARBA00022917"/>
    </source>
</evidence>
<dbReference type="InterPro" id="IPR001059">
    <property type="entry name" value="Transl_elong_P/YeiP_cen"/>
</dbReference>
<evidence type="ECO:0000256" key="5">
    <source>
        <dbReference type="ARBA" id="ARBA00022768"/>
    </source>
</evidence>
<feature type="domain" description="Translation elongation factor P/YeiP central" evidence="8">
    <location>
        <begin position="110"/>
        <end position="162"/>
    </location>
</feature>
<dbReference type="PANTHER" id="PTHR30053">
    <property type="entry name" value="ELONGATION FACTOR P"/>
    <property type="match status" value="1"/>
</dbReference>
<dbReference type="HAMAP" id="MF_00141">
    <property type="entry name" value="EF_P"/>
    <property type="match status" value="1"/>
</dbReference>
<comment type="pathway">
    <text evidence="2">Protein biosynthesis; polypeptide chain elongation.</text>
</comment>
<keyword evidence="5" id="KW-0251">Elongation factor</keyword>
<dbReference type="InterPro" id="IPR020599">
    <property type="entry name" value="Transl_elong_fac_P/YeiP"/>
</dbReference>
<dbReference type="InterPro" id="IPR012340">
    <property type="entry name" value="NA-bd_OB-fold"/>
</dbReference>
<organism evidence="9 10">
    <name type="scientific">Apatococcus lobatus</name>
    <dbReference type="NCBI Taxonomy" id="904363"/>
    <lineage>
        <taxon>Eukaryota</taxon>
        <taxon>Viridiplantae</taxon>
        <taxon>Chlorophyta</taxon>
        <taxon>core chlorophytes</taxon>
        <taxon>Trebouxiophyceae</taxon>
        <taxon>Chlorellales</taxon>
        <taxon>Chlorellaceae</taxon>
        <taxon>Apatococcus</taxon>
    </lineage>
</organism>
<comment type="subcellular location">
    <subcellularLocation>
        <location evidence="1">Cytoplasm</location>
    </subcellularLocation>
</comment>
<dbReference type="Pfam" id="PF09285">
    <property type="entry name" value="Elong-fact-P_C"/>
    <property type="match status" value="1"/>
</dbReference>
<dbReference type="AlphaFoldDB" id="A0AAW1S897"/>
<evidence type="ECO:0000256" key="1">
    <source>
        <dbReference type="ARBA" id="ARBA00004496"/>
    </source>
</evidence>
<dbReference type="InterPro" id="IPR008991">
    <property type="entry name" value="Translation_prot_SH3-like_sf"/>
</dbReference>
<dbReference type="GO" id="GO:0043043">
    <property type="term" value="P:peptide biosynthetic process"/>
    <property type="evidence" value="ECO:0007669"/>
    <property type="project" value="InterPro"/>
</dbReference>
<dbReference type="Pfam" id="PF08207">
    <property type="entry name" value="EFP_N"/>
    <property type="match status" value="1"/>
</dbReference>
<dbReference type="SMART" id="SM01185">
    <property type="entry name" value="EFP"/>
    <property type="match status" value="1"/>
</dbReference>
<dbReference type="FunFam" id="2.40.50.140:FF:000004">
    <property type="entry name" value="Elongation factor P"/>
    <property type="match status" value="1"/>
</dbReference>
<evidence type="ECO:0000256" key="4">
    <source>
        <dbReference type="ARBA" id="ARBA00022490"/>
    </source>
</evidence>
<dbReference type="InterPro" id="IPR011768">
    <property type="entry name" value="Transl_elongation_fac_P"/>
</dbReference>
<keyword evidence="10" id="KW-1185">Reference proteome</keyword>
<evidence type="ECO:0000313" key="10">
    <source>
        <dbReference type="Proteomes" id="UP001438707"/>
    </source>
</evidence>
<dbReference type="Gene3D" id="2.40.50.140">
    <property type="entry name" value="Nucleic acid-binding proteins"/>
    <property type="match status" value="2"/>
</dbReference>
<sequence length="228" mass="25400">MLRCSGLPQCQHSLPTSLRRPFCLAPLQHRAPKHSHRHSLVTRALTSNDIRPGTVVVIDKAPWRVVEFLHVKPGKGAAFVRSKLKNYLTGSNLEKTFRAGEPLEGAIVEKRDTQYTYLDGNQYVFMDMETYEEQRLVKDESWAKWLTEGMNVQLVIWEGKVISVDVPKSVELVITQSEPGVKGNTAAGGSKPATLETGAVIQVPLFVNQGEKVRVDTREGTYLSRASS</sequence>
<accession>A0AAW1S897</accession>
<dbReference type="GO" id="GO:0005829">
    <property type="term" value="C:cytosol"/>
    <property type="evidence" value="ECO:0007669"/>
    <property type="project" value="UniProtKB-ARBA"/>
</dbReference>
<gene>
    <name evidence="9" type="ORF">WJX74_009834</name>
</gene>
<dbReference type="Proteomes" id="UP001438707">
    <property type="component" value="Unassembled WGS sequence"/>
</dbReference>
<evidence type="ECO:0000313" key="9">
    <source>
        <dbReference type="EMBL" id="KAK9841668.1"/>
    </source>
</evidence>
<dbReference type="InterPro" id="IPR014722">
    <property type="entry name" value="Rib_uL2_dom2"/>
</dbReference>
<dbReference type="FunFam" id="2.30.30.30:FF:000003">
    <property type="entry name" value="Elongation factor P"/>
    <property type="match status" value="1"/>
</dbReference>
<dbReference type="Pfam" id="PF01132">
    <property type="entry name" value="EFP"/>
    <property type="match status" value="1"/>
</dbReference>
<dbReference type="NCBIfam" id="TIGR00038">
    <property type="entry name" value="efp"/>
    <property type="match status" value="1"/>
</dbReference>
<dbReference type="SUPFAM" id="SSF50249">
    <property type="entry name" value="Nucleic acid-binding proteins"/>
    <property type="match status" value="2"/>
</dbReference>
<evidence type="ECO:0008006" key="11">
    <source>
        <dbReference type="Google" id="ProtNLM"/>
    </source>
</evidence>